<gene>
    <name evidence="2" type="ORF">L917_18024</name>
</gene>
<evidence type="ECO:0000313" key="2">
    <source>
        <dbReference type="EMBL" id="ETL81700.1"/>
    </source>
</evidence>
<dbReference type="AlphaFoldDB" id="W2KBF4"/>
<evidence type="ECO:0000256" key="1">
    <source>
        <dbReference type="SAM" id="SignalP"/>
    </source>
</evidence>
<name>W2KBF4_PHYNI</name>
<evidence type="ECO:0008006" key="3">
    <source>
        <dbReference type="Google" id="ProtNLM"/>
    </source>
</evidence>
<keyword evidence="1" id="KW-0732">Signal</keyword>
<organism evidence="2">
    <name type="scientific">Phytophthora nicotianae</name>
    <name type="common">Potato buckeye rot agent</name>
    <name type="synonym">Phytophthora parasitica</name>
    <dbReference type="NCBI Taxonomy" id="4792"/>
    <lineage>
        <taxon>Eukaryota</taxon>
        <taxon>Sar</taxon>
        <taxon>Stramenopiles</taxon>
        <taxon>Oomycota</taxon>
        <taxon>Peronosporomycetes</taxon>
        <taxon>Peronosporales</taxon>
        <taxon>Peronosporaceae</taxon>
        <taxon>Phytophthora</taxon>
    </lineage>
</organism>
<reference evidence="2" key="1">
    <citation type="submission" date="2013-11" db="EMBL/GenBank/DDBJ databases">
        <title>The Genome Sequence of Phytophthora parasitica CHvinca01.</title>
        <authorList>
            <consortium name="The Broad Institute Genomics Platform"/>
            <person name="Russ C."/>
            <person name="Tyler B."/>
            <person name="Panabieres F."/>
            <person name="Shan W."/>
            <person name="Tripathy S."/>
            <person name="Grunwald N."/>
            <person name="Machado M."/>
            <person name="Johnson C.S."/>
            <person name="Arredondo F."/>
            <person name="Hong C."/>
            <person name="Coffey M."/>
            <person name="Young S.K."/>
            <person name="Zeng Q."/>
            <person name="Gargeya S."/>
            <person name="Fitzgerald M."/>
            <person name="Abouelleil A."/>
            <person name="Alvarado L."/>
            <person name="Chapman S.B."/>
            <person name="Gainer-Dewar J."/>
            <person name="Goldberg J."/>
            <person name="Griggs A."/>
            <person name="Gujja S."/>
            <person name="Hansen M."/>
            <person name="Howarth C."/>
            <person name="Imamovic A."/>
            <person name="Ireland A."/>
            <person name="Larimer J."/>
            <person name="McCowan C."/>
            <person name="Murphy C."/>
            <person name="Pearson M."/>
            <person name="Poon T.W."/>
            <person name="Priest M."/>
            <person name="Roberts A."/>
            <person name="Saif S."/>
            <person name="Shea T."/>
            <person name="Sykes S."/>
            <person name="Wortman J."/>
            <person name="Nusbaum C."/>
            <person name="Birren B."/>
        </authorList>
    </citation>
    <scope>NUCLEOTIDE SEQUENCE [LARGE SCALE GENOMIC DNA]</scope>
    <source>
        <strain evidence="2">CHvinca01</strain>
    </source>
</reference>
<dbReference type="Proteomes" id="UP000054423">
    <property type="component" value="Unassembled WGS sequence"/>
</dbReference>
<dbReference type="EMBL" id="KI682474">
    <property type="protein sequence ID" value="ETL81700.1"/>
    <property type="molecule type" value="Genomic_DNA"/>
</dbReference>
<feature type="chain" id="PRO_5004818442" description="RxLR effector protein" evidence="1">
    <location>
        <begin position="23"/>
        <end position="95"/>
    </location>
</feature>
<proteinExistence type="predicted"/>
<sequence>MDLRAALFLLSLSLAPSGFRRAQQNVYLVCLLKPSADICLDSQLESSKVNQVLFDLLKRKRSRMAYLIEHVRGPCDATASQGHQLLRRSIPKLKP</sequence>
<feature type="signal peptide" evidence="1">
    <location>
        <begin position="1"/>
        <end position="22"/>
    </location>
</feature>
<protein>
    <recommendedName>
        <fullName evidence="3">RxLR effector protein</fullName>
    </recommendedName>
</protein>
<accession>W2KBF4</accession>